<comment type="caution">
    <text evidence="5">The sequence shown here is derived from an EMBL/GenBank/DDBJ whole genome shotgun (WGS) entry which is preliminary data.</text>
</comment>
<dbReference type="SUPFAM" id="SSF54928">
    <property type="entry name" value="RNA-binding domain, RBD"/>
    <property type="match status" value="1"/>
</dbReference>
<keyword evidence="1 2" id="KW-0694">RNA-binding</keyword>
<dbReference type="InterPro" id="IPR000504">
    <property type="entry name" value="RRM_dom"/>
</dbReference>
<evidence type="ECO:0000256" key="2">
    <source>
        <dbReference type="PROSITE-ProRule" id="PRU00176"/>
    </source>
</evidence>
<feature type="compositionally biased region" description="Basic and acidic residues" evidence="3">
    <location>
        <begin position="401"/>
        <end position="416"/>
    </location>
</feature>
<dbReference type="SMART" id="SM00360">
    <property type="entry name" value="RRM"/>
    <property type="match status" value="2"/>
</dbReference>
<dbReference type="InterPro" id="IPR035979">
    <property type="entry name" value="RBD_domain_sf"/>
</dbReference>
<proteinExistence type="predicted"/>
<feature type="region of interest" description="Disordered" evidence="3">
    <location>
        <begin position="363"/>
        <end position="417"/>
    </location>
</feature>
<accession>A0ABQ8Y3K3</accession>
<evidence type="ECO:0000256" key="3">
    <source>
        <dbReference type="SAM" id="MobiDB-lite"/>
    </source>
</evidence>
<dbReference type="Proteomes" id="UP001150062">
    <property type="component" value="Unassembled WGS sequence"/>
</dbReference>
<name>A0ABQ8Y3K3_9EUKA</name>
<evidence type="ECO:0000256" key="1">
    <source>
        <dbReference type="ARBA" id="ARBA00022884"/>
    </source>
</evidence>
<dbReference type="InterPro" id="IPR034453">
    <property type="entry name" value="MEI2-like_RRM1"/>
</dbReference>
<dbReference type="CDD" id="cd12524">
    <property type="entry name" value="RRM1_MEI2_like"/>
    <property type="match status" value="1"/>
</dbReference>
<dbReference type="PANTHER" id="PTHR23189">
    <property type="entry name" value="RNA RECOGNITION MOTIF-CONTAINING"/>
    <property type="match status" value="1"/>
</dbReference>
<feature type="region of interest" description="Disordered" evidence="3">
    <location>
        <begin position="241"/>
        <end position="274"/>
    </location>
</feature>
<feature type="domain" description="RRM" evidence="4">
    <location>
        <begin position="422"/>
        <end position="495"/>
    </location>
</feature>
<sequence>MFESLKKERRPPKFLFFEKEKKINNNKKKPNLTNHNSRYSLLPQLYEQELGDSQEYLNDRRTTNITNQLREDKVIQSKLGSTKLKHTWDLFSNTNTKSQNNKNSNMIKSYRMNNNTNLTTSSLLSKFNNLSFKNSQFKTTNSNSFSNSLTFQKKEANKNYKFNSVGNEKNINQKELSKKFSFNNKEKIENQYQFSTETKQRMKTYHNNNSNNNVNLNNVNQKQFQTKYNNQKINSSQRNNYKQNYYNNNSNNNNSNNSINSIRNDGNNHNYYYNENEVNRFNPPRNNNQIYSMNNQNLYYNHQIKQQNNPKLINNFSKDLKFERELDQQKFVRPYHFGSWWMAKPDLPNNNSLQQQEQQFNNNRNNYNYSNNINHQNHHNNSKYINNNKYNNKYNDNNNQKNEHQTKKNERKEHPLGEYPNRALFVRNIDSNIEDEQLFNIFIQFGEIKEIYSKSKIRGFVLIKYYDIRHSMAALEKLQGKIINGRKVDIHYSIPKENPKEEDQNQGTVVCFNLDETITNEHIFHYFSEVGQVKEIRSTPNKLRHRFIEYYDIRDANRAIQILNKSIIKNREIKVELSRAGGIRSKLISNYRKMKNTCPKNKKTNYIKTRNNIDSNSNNNNNSNINNSNINININKNAEYKTSNQIKNQYISNNFDNFNKNQEKVTLINQNNYNSYNNQNTPKTFNNKYKKYNNNKYNNNNMNMNMNMNKQNAQSSTQPKLLFKIDKNDQNKYYSEDSMNDDHYNYTKQTSFEKSFHVSQTAKNFQVNQN</sequence>
<feature type="domain" description="RRM" evidence="4">
    <location>
        <begin position="507"/>
        <end position="580"/>
    </location>
</feature>
<dbReference type="PROSITE" id="PS50102">
    <property type="entry name" value="RRM"/>
    <property type="match status" value="2"/>
</dbReference>
<dbReference type="Gene3D" id="3.30.70.330">
    <property type="match status" value="2"/>
</dbReference>
<dbReference type="Pfam" id="PF00076">
    <property type="entry name" value="RRM_1"/>
    <property type="match status" value="2"/>
</dbReference>
<gene>
    <name evidence="5" type="ORF">M0813_25297</name>
</gene>
<feature type="compositionally biased region" description="Low complexity" evidence="3">
    <location>
        <begin position="382"/>
        <end position="400"/>
    </location>
</feature>
<feature type="compositionally biased region" description="Low complexity" evidence="3">
    <location>
        <begin position="363"/>
        <end position="375"/>
    </location>
</feature>
<evidence type="ECO:0000313" key="6">
    <source>
        <dbReference type="Proteomes" id="UP001150062"/>
    </source>
</evidence>
<protein>
    <submittedName>
        <fullName evidence="5">Protein mei2-like 4</fullName>
    </submittedName>
</protein>
<evidence type="ECO:0000259" key="4">
    <source>
        <dbReference type="PROSITE" id="PS50102"/>
    </source>
</evidence>
<organism evidence="5 6">
    <name type="scientific">Anaeramoeba flamelloides</name>
    <dbReference type="NCBI Taxonomy" id="1746091"/>
    <lineage>
        <taxon>Eukaryota</taxon>
        <taxon>Metamonada</taxon>
        <taxon>Anaeramoebidae</taxon>
        <taxon>Anaeramoeba</taxon>
    </lineage>
</organism>
<dbReference type="InterPro" id="IPR012677">
    <property type="entry name" value="Nucleotide-bd_a/b_plait_sf"/>
</dbReference>
<evidence type="ECO:0000313" key="5">
    <source>
        <dbReference type="EMBL" id="KAJ6239411.1"/>
    </source>
</evidence>
<reference evidence="5" key="1">
    <citation type="submission" date="2022-08" db="EMBL/GenBank/DDBJ databases">
        <title>Novel sulfate-reducing endosymbionts in the free-living metamonad Anaeramoeba.</title>
        <authorList>
            <person name="Jerlstrom-Hultqvist J."/>
            <person name="Cepicka I."/>
            <person name="Gallot-Lavallee L."/>
            <person name="Salas-Leiva D."/>
            <person name="Curtis B.A."/>
            <person name="Zahonova K."/>
            <person name="Pipaliya S."/>
            <person name="Dacks J."/>
            <person name="Roger A.J."/>
        </authorList>
    </citation>
    <scope>NUCLEOTIDE SEQUENCE</scope>
    <source>
        <strain evidence="5">Schooner1</strain>
    </source>
</reference>
<dbReference type="EMBL" id="JAOAOG010000226">
    <property type="protein sequence ID" value="KAJ6239411.1"/>
    <property type="molecule type" value="Genomic_DNA"/>
</dbReference>
<keyword evidence="6" id="KW-1185">Reference proteome</keyword>